<proteinExistence type="predicted"/>
<evidence type="ECO:0000313" key="2">
    <source>
        <dbReference type="Proteomes" id="UP000256690"/>
    </source>
</evidence>
<keyword evidence="2" id="KW-1185">Reference proteome</keyword>
<protein>
    <submittedName>
        <fullName evidence="1">Uncharacterized protein</fullName>
    </submittedName>
</protein>
<dbReference type="EMBL" id="PVWQ01000017">
    <property type="protein sequence ID" value="RDW61215.1"/>
    <property type="molecule type" value="Genomic_DNA"/>
</dbReference>
<dbReference type="Proteomes" id="UP000256690">
    <property type="component" value="Unassembled WGS sequence"/>
</dbReference>
<sequence>MTLNSEGTPGHNTFVLSAPDTGQTEAVDMAEISPSPGIFDPMEHFDWVSAPRQIYVVAELIGLLKGILGYVPTGKRDLFATFIKR</sequence>
<evidence type="ECO:0000313" key="1">
    <source>
        <dbReference type="EMBL" id="RDW61215.1"/>
    </source>
</evidence>
<comment type="caution">
    <text evidence="1">The sequence shown here is derived from an EMBL/GenBank/DDBJ whole genome shotgun (WGS) entry which is preliminary data.</text>
</comment>
<reference evidence="1 2" key="1">
    <citation type="journal article" date="2018" name="IMA Fungus">
        <title>IMA Genome-F 9: Draft genome sequence of Annulohypoxylon stygium, Aspergillus mulundensis, Berkeleyomyces basicola (syn. Thielaviopsis basicola), Ceratocystis smalleyi, two Cercospora beticola strains, Coleophoma cylindrospora, Fusarium fracticaudum, Phialophora cf. hyalina, and Morchella septimelata.</title>
        <authorList>
            <person name="Wingfield B.D."/>
            <person name="Bills G.F."/>
            <person name="Dong Y."/>
            <person name="Huang W."/>
            <person name="Nel W.J."/>
            <person name="Swalarsk-Parry B.S."/>
            <person name="Vaghefi N."/>
            <person name="Wilken P.M."/>
            <person name="An Z."/>
            <person name="de Beer Z.W."/>
            <person name="De Vos L."/>
            <person name="Chen L."/>
            <person name="Duong T.A."/>
            <person name="Gao Y."/>
            <person name="Hammerbacher A."/>
            <person name="Kikkert J.R."/>
            <person name="Li Y."/>
            <person name="Li H."/>
            <person name="Li K."/>
            <person name="Li Q."/>
            <person name="Liu X."/>
            <person name="Ma X."/>
            <person name="Naidoo K."/>
            <person name="Pethybridge S.J."/>
            <person name="Sun J."/>
            <person name="Steenkamp E.T."/>
            <person name="van der Nest M.A."/>
            <person name="van Wyk S."/>
            <person name="Wingfield M.J."/>
            <person name="Xiong C."/>
            <person name="Yue Q."/>
            <person name="Zhang X."/>
        </authorList>
    </citation>
    <scope>NUCLEOTIDE SEQUENCE [LARGE SCALE GENOMIC DNA]</scope>
    <source>
        <strain evidence="1 2">DSM 5745</strain>
    </source>
</reference>
<dbReference type="RefSeq" id="XP_026598747.1">
    <property type="nucleotide sequence ID" value="XM_026752729.1"/>
</dbReference>
<dbReference type="AlphaFoldDB" id="A0A3D8QHD0"/>
<accession>A0A3D8QHD0</accession>
<dbReference type="GeneID" id="38121083"/>
<gene>
    <name evidence="1" type="ORF">DSM5745_10713</name>
</gene>
<organism evidence="1 2">
    <name type="scientific">Aspergillus mulundensis</name>
    <dbReference type="NCBI Taxonomy" id="1810919"/>
    <lineage>
        <taxon>Eukaryota</taxon>
        <taxon>Fungi</taxon>
        <taxon>Dikarya</taxon>
        <taxon>Ascomycota</taxon>
        <taxon>Pezizomycotina</taxon>
        <taxon>Eurotiomycetes</taxon>
        <taxon>Eurotiomycetidae</taxon>
        <taxon>Eurotiales</taxon>
        <taxon>Aspergillaceae</taxon>
        <taxon>Aspergillus</taxon>
        <taxon>Aspergillus subgen. Nidulantes</taxon>
    </lineage>
</organism>
<name>A0A3D8QHD0_9EURO</name>